<gene>
    <name evidence="2" type="ORF">NTEN_LOCUS18976</name>
    <name evidence="3" type="ORF">NTEN_LOCUS18979</name>
</gene>
<proteinExistence type="predicted"/>
<accession>A0A6H5HCH5</accession>
<evidence type="ECO:0000313" key="2">
    <source>
        <dbReference type="EMBL" id="CAB0014550.1"/>
    </source>
</evidence>
<dbReference type="EMBL" id="CADCXU010028064">
    <property type="protein sequence ID" value="CAB0014553.1"/>
    <property type="molecule type" value="Genomic_DNA"/>
</dbReference>
<reference evidence="3 4" key="1">
    <citation type="submission" date="2020-02" db="EMBL/GenBank/DDBJ databases">
        <authorList>
            <person name="Ferguson B K."/>
        </authorList>
    </citation>
    <scope>NUCLEOTIDE SEQUENCE [LARGE SCALE GENOMIC DNA]</scope>
</reference>
<feature type="non-terminal residue" evidence="3">
    <location>
        <position position="50"/>
    </location>
</feature>
<keyword evidence="1" id="KW-0732">Signal</keyword>
<name>A0A6H5HCH5_9HEMI</name>
<evidence type="ECO:0000256" key="1">
    <source>
        <dbReference type="SAM" id="SignalP"/>
    </source>
</evidence>
<dbReference type="EMBL" id="CADCXU010028063">
    <property type="protein sequence ID" value="CAB0014550.1"/>
    <property type="molecule type" value="Genomic_DNA"/>
</dbReference>
<dbReference type="AlphaFoldDB" id="A0A6H5HCH5"/>
<dbReference type="Proteomes" id="UP000479000">
    <property type="component" value="Unassembled WGS sequence"/>
</dbReference>
<organism evidence="3 4">
    <name type="scientific">Nesidiocoris tenuis</name>
    <dbReference type="NCBI Taxonomy" id="355587"/>
    <lineage>
        <taxon>Eukaryota</taxon>
        <taxon>Metazoa</taxon>
        <taxon>Ecdysozoa</taxon>
        <taxon>Arthropoda</taxon>
        <taxon>Hexapoda</taxon>
        <taxon>Insecta</taxon>
        <taxon>Pterygota</taxon>
        <taxon>Neoptera</taxon>
        <taxon>Paraneoptera</taxon>
        <taxon>Hemiptera</taxon>
        <taxon>Heteroptera</taxon>
        <taxon>Panheteroptera</taxon>
        <taxon>Cimicomorpha</taxon>
        <taxon>Miridae</taxon>
        <taxon>Dicyphina</taxon>
        <taxon>Nesidiocoris</taxon>
    </lineage>
</organism>
<feature type="signal peptide" evidence="1">
    <location>
        <begin position="1"/>
        <end position="18"/>
    </location>
</feature>
<feature type="chain" id="PRO_5036175894" evidence="1">
    <location>
        <begin position="19"/>
        <end position="50"/>
    </location>
</feature>
<keyword evidence="4" id="KW-1185">Reference proteome</keyword>
<evidence type="ECO:0000313" key="3">
    <source>
        <dbReference type="EMBL" id="CAB0014553.1"/>
    </source>
</evidence>
<protein>
    <submittedName>
        <fullName evidence="3">Uncharacterized protein</fullName>
    </submittedName>
</protein>
<evidence type="ECO:0000313" key="4">
    <source>
        <dbReference type="Proteomes" id="UP000479000"/>
    </source>
</evidence>
<sequence length="50" mass="5607">MTSFILRPVLNYLSVVFACGTESGYSCHVPILEAAARREINVSDRYLCCH</sequence>
<dbReference type="PROSITE" id="PS51257">
    <property type="entry name" value="PROKAR_LIPOPROTEIN"/>
    <property type="match status" value="1"/>
</dbReference>